<comment type="caution">
    <text evidence="6">The sequence shown here is derived from an EMBL/GenBank/DDBJ whole genome shotgun (WGS) entry which is preliminary data.</text>
</comment>
<reference evidence="6 7" key="1">
    <citation type="submission" date="2020-08" db="EMBL/GenBank/DDBJ databases">
        <title>Genomic Encyclopedia of Type Strains, Phase IV (KMG-IV): sequencing the most valuable type-strain genomes for metagenomic binning, comparative biology and taxonomic classification.</title>
        <authorList>
            <person name="Goeker M."/>
        </authorList>
    </citation>
    <scope>NUCLEOTIDE SEQUENCE [LARGE SCALE GENOMIC DNA]</scope>
    <source>
        <strain evidence="6 7">DSM 105137</strain>
    </source>
</reference>
<feature type="transmembrane region" description="Helical" evidence="5">
    <location>
        <begin position="12"/>
        <end position="31"/>
    </location>
</feature>
<evidence type="ECO:0000256" key="2">
    <source>
        <dbReference type="ARBA" id="ARBA00022692"/>
    </source>
</evidence>
<organism evidence="6 7">
    <name type="scientific">Neolewinella aquimaris</name>
    <dbReference type="NCBI Taxonomy" id="1835722"/>
    <lineage>
        <taxon>Bacteria</taxon>
        <taxon>Pseudomonadati</taxon>
        <taxon>Bacteroidota</taxon>
        <taxon>Saprospiria</taxon>
        <taxon>Saprospirales</taxon>
        <taxon>Lewinellaceae</taxon>
        <taxon>Neolewinella</taxon>
    </lineage>
</organism>
<dbReference type="EMBL" id="JACIFF010000004">
    <property type="protein sequence ID" value="MBB4079187.1"/>
    <property type="molecule type" value="Genomic_DNA"/>
</dbReference>
<dbReference type="Proteomes" id="UP000576209">
    <property type="component" value="Unassembled WGS sequence"/>
</dbReference>
<dbReference type="AlphaFoldDB" id="A0A840E7G2"/>
<name>A0A840E7G2_9BACT</name>
<dbReference type="RefSeq" id="WP_183495444.1">
    <property type="nucleotide sequence ID" value="NZ_JACIFF010000004.1"/>
</dbReference>
<keyword evidence="4 5" id="KW-0472">Membrane</keyword>
<feature type="transmembrane region" description="Helical" evidence="5">
    <location>
        <begin position="56"/>
        <end position="74"/>
    </location>
</feature>
<accession>A0A840E7G2</accession>
<evidence type="ECO:0000256" key="1">
    <source>
        <dbReference type="ARBA" id="ARBA00004141"/>
    </source>
</evidence>
<dbReference type="Pfam" id="PF07681">
    <property type="entry name" value="DoxX"/>
    <property type="match status" value="1"/>
</dbReference>
<evidence type="ECO:0000256" key="5">
    <source>
        <dbReference type="SAM" id="Phobius"/>
    </source>
</evidence>
<comment type="subcellular location">
    <subcellularLocation>
        <location evidence="1">Membrane</location>
        <topology evidence="1">Multi-pass membrane protein</topology>
    </subcellularLocation>
</comment>
<sequence>MHQLTVSRTSVRILRIFLSGIFLVAGANHLLNVDQTVARMHQASLKNFALYFGEPGWLVILSGIVMLTAGLALLAGFLTRWAALVLLLVLIPITITVQLGQMTTLGPLFKNVAIAGGLLFFILNTFTPSNQPDETLPSRNSTPQPDHLV</sequence>
<evidence type="ECO:0000313" key="7">
    <source>
        <dbReference type="Proteomes" id="UP000576209"/>
    </source>
</evidence>
<protein>
    <submittedName>
        <fullName evidence="6">Putative oxidoreductase</fullName>
    </submittedName>
</protein>
<keyword evidence="3 5" id="KW-1133">Transmembrane helix</keyword>
<gene>
    <name evidence="6" type="ORF">GGR28_001807</name>
</gene>
<dbReference type="GO" id="GO:0016020">
    <property type="term" value="C:membrane"/>
    <property type="evidence" value="ECO:0007669"/>
    <property type="project" value="UniProtKB-SubCell"/>
</dbReference>
<keyword evidence="7" id="KW-1185">Reference proteome</keyword>
<feature type="transmembrane region" description="Helical" evidence="5">
    <location>
        <begin position="81"/>
        <end position="102"/>
    </location>
</feature>
<dbReference type="InterPro" id="IPR032808">
    <property type="entry name" value="DoxX"/>
</dbReference>
<evidence type="ECO:0000256" key="4">
    <source>
        <dbReference type="ARBA" id="ARBA00023136"/>
    </source>
</evidence>
<evidence type="ECO:0000256" key="3">
    <source>
        <dbReference type="ARBA" id="ARBA00022989"/>
    </source>
</evidence>
<keyword evidence="2 5" id="KW-0812">Transmembrane</keyword>
<evidence type="ECO:0000313" key="6">
    <source>
        <dbReference type="EMBL" id="MBB4079187.1"/>
    </source>
</evidence>
<proteinExistence type="predicted"/>